<gene>
    <name evidence="10" type="ORF">HMPREF1316_2250</name>
</gene>
<comment type="caution">
    <text evidence="10">The sequence shown here is derived from an EMBL/GenBank/DDBJ whole genome shotgun (WGS) entry which is preliminary data.</text>
</comment>
<dbReference type="InterPro" id="IPR050256">
    <property type="entry name" value="Glycosyltransferase_2"/>
</dbReference>
<dbReference type="GO" id="GO:0005886">
    <property type="term" value="C:plasma membrane"/>
    <property type="evidence" value="ECO:0007669"/>
    <property type="project" value="TreeGrafter"/>
</dbReference>
<evidence type="ECO:0000256" key="6">
    <source>
        <dbReference type="ARBA" id="ARBA00022989"/>
    </source>
</evidence>
<dbReference type="Pfam" id="PF00535">
    <property type="entry name" value="Glycos_transf_2"/>
    <property type="match status" value="1"/>
</dbReference>
<evidence type="ECO:0000313" key="11">
    <source>
        <dbReference type="Proteomes" id="UP000016638"/>
    </source>
</evidence>
<keyword evidence="7 8" id="KW-0472">Membrane</keyword>
<accession>U2V4T2</accession>
<sequence length="316" mass="35532">MDISVVIPVYGCRAALPELHRRLVDALEGMGRSFEIVLVDDCCPQNSWEEIVRICGEDRRVIGIHLSRNFGQIRAITCGLDACKGDWVVVMDCDLQDRPEAIPQLYAQAQEGYDAVFVRRVNRKDKGSTRLLSRLFYKVYEYFTDGAYDNTISNFSIASRQVIDAYCRLREHNRGYTTFIKWLGFCQTAIEVEGDERFEGESSYTMRKKLRMAFELITSQSTKPLKLATRTGFVIFGISLVFLIVLLIYKLVMPGVAVGWTSLIGAMFLLSGLNIGIVGVVGLYVGNIFDEAKNRPLYVVARVLNDAGGFDGKRDG</sequence>
<evidence type="ECO:0000256" key="8">
    <source>
        <dbReference type="SAM" id="Phobius"/>
    </source>
</evidence>
<dbReference type="CDD" id="cd04187">
    <property type="entry name" value="DPM1_like_bac"/>
    <property type="match status" value="1"/>
</dbReference>
<evidence type="ECO:0000259" key="9">
    <source>
        <dbReference type="Pfam" id="PF00535"/>
    </source>
</evidence>
<comment type="similarity">
    <text evidence="2">Belongs to the glycosyltransferase 2 family.</text>
</comment>
<evidence type="ECO:0000256" key="5">
    <source>
        <dbReference type="ARBA" id="ARBA00022692"/>
    </source>
</evidence>
<dbReference type="OrthoDB" id="9811884at2"/>
<feature type="domain" description="Glycosyltransferase 2-like" evidence="9">
    <location>
        <begin position="4"/>
        <end position="145"/>
    </location>
</feature>
<dbReference type="Gene3D" id="3.90.550.10">
    <property type="entry name" value="Spore Coat Polysaccharide Biosynthesis Protein SpsA, Chain A"/>
    <property type="match status" value="1"/>
</dbReference>
<dbReference type="PANTHER" id="PTHR48090:SF1">
    <property type="entry name" value="PROPHAGE BACTOPRENOL GLUCOSYL TRANSFERASE HOMOLOG"/>
    <property type="match status" value="1"/>
</dbReference>
<dbReference type="PANTHER" id="PTHR48090">
    <property type="entry name" value="UNDECAPRENYL-PHOSPHATE 4-DEOXY-4-FORMAMIDO-L-ARABINOSE TRANSFERASE-RELATED"/>
    <property type="match status" value="1"/>
</dbReference>
<dbReference type="RefSeq" id="WP_021726510.1">
    <property type="nucleotide sequence ID" value="NZ_AWEZ01000056.1"/>
</dbReference>
<evidence type="ECO:0000256" key="3">
    <source>
        <dbReference type="ARBA" id="ARBA00022676"/>
    </source>
</evidence>
<keyword evidence="11" id="KW-1185">Reference proteome</keyword>
<evidence type="ECO:0000256" key="1">
    <source>
        <dbReference type="ARBA" id="ARBA00004141"/>
    </source>
</evidence>
<comment type="subcellular location">
    <subcellularLocation>
        <location evidence="1">Membrane</location>
        <topology evidence="1">Multi-pass membrane protein</topology>
    </subcellularLocation>
</comment>
<dbReference type="InterPro" id="IPR001173">
    <property type="entry name" value="Glyco_trans_2-like"/>
</dbReference>
<organism evidence="10 11">
    <name type="scientific">Olsenella profusa F0195</name>
    <dbReference type="NCBI Taxonomy" id="1125712"/>
    <lineage>
        <taxon>Bacteria</taxon>
        <taxon>Bacillati</taxon>
        <taxon>Actinomycetota</taxon>
        <taxon>Coriobacteriia</taxon>
        <taxon>Coriobacteriales</taxon>
        <taxon>Atopobiaceae</taxon>
        <taxon>Olsenella</taxon>
    </lineage>
</organism>
<dbReference type="PATRIC" id="fig|1125712.3.peg.1595"/>
<protein>
    <submittedName>
        <fullName evidence="10">Glycosyltransferase, group 2 family protein</fullName>
        <ecNumber evidence="10">2.4.-.-</ecNumber>
    </submittedName>
</protein>
<evidence type="ECO:0000256" key="7">
    <source>
        <dbReference type="ARBA" id="ARBA00023136"/>
    </source>
</evidence>
<keyword evidence="5 8" id="KW-0812">Transmembrane</keyword>
<name>U2V4T2_9ACTN</name>
<evidence type="ECO:0000313" key="10">
    <source>
        <dbReference type="EMBL" id="ERL07671.1"/>
    </source>
</evidence>
<evidence type="ECO:0000256" key="2">
    <source>
        <dbReference type="ARBA" id="ARBA00006739"/>
    </source>
</evidence>
<feature type="transmembrane region" description="Helical" evidence="8">
    <location>
        <begin position="233"/>
        <end position="252"/>
    </location>
</feature>
<keyword evidence="6 8" id="KW-1133">Transmembrane helix</keyword>
<keyword evidence="4 10" id="KW-0808">Transferase</keyword>
<keyword evidence="3 10" id="KW-0328">Glycosyltransferase</keyword>
<dbReference type="EC" id="2.4.-.-" evidence="10"/>
<feature type="transmembrane region" description="Helical" evidence="8">
    <location>
        <begin position="258"/>
        <end position="285"/>
    </location>
</feature>
<dbReference type="EMBL" id="AWEZ01000056">
    <property type="protein sequence ID" value="ERL07671.1"/>
    <property type="molecule type" value="Genomic_DNA"/>
</dbReference>
<dbReference type="eggNOG" id="COG0463">
    <property type="taxonomic scope" value="Bacteria"/>
</dbReference>
<proteinExistence type="inferred from homology"/>
<dbReference type="STRING" id="1125712.HMPREF1316_2250"/>
<dbReference type="Proteomes" id="UP000016638">
    <property type="component" value="Unassembled WGS sequence"/>
</dbReference>
<evidence type="ECO:0000256" key="4">
    <source>
        <dbReference type="ARBA" id="ARBA00022679"/>
    </source>
</evidence>
<dbReference type="InterPro" id="IPR029044">
    <property type="entry name" value="Nucleotide-diphossugar_trans"/>
</dbReference>
<dbReference type="AlphaFoldDB" id="U2V4T2"/>
<reference evidence="10 11" key="1">
    <citation type="submission" date="2013-08" db="EMBL/GenBank/DDBJ databases">
        <authorList>
            <person name="Durkin A.S."/>
            <person name="Haft D.R."/>
            <person name="McCorrison J."/>
            <person name="Torralba M."/>
            <person name="Gillis M."/>
            <person name="Haft D.H."/>
            <person name="Methe B."/>
            <person name="Sutton G."/>
            <person name="Nelson K.E."/>
        </authorList>
    </citation>
    <scope>NUCLEOTIDE SEQUENCE [LARGE SCALE GENOMIC DNA]</scope>
    <source>
        <strain evidence="10 11">F0195</strain>
    </source>
</reference>
<dbReference type="GO" id="GO:0016757">
    <property type="term" value="F:glycosyltransferase activity"/>
    <property type="evidence" value="ECO:0007669"/>
    <property type="project" value="UniProtKB-KW"/>
</dbReference>
<dbReference type="SUPFAM" id="SSF53448">
    <property type="entry name" value="Nucleotide-diphospho-sugar transferases"/>
    <property type="match status" value="1"/>
</dbReference>